<comment type="subunit">
    <text evidence="2">Homohexamer.</text>
</comment>
<dbReference type="Proteomes" id="UP001165427">
    <property type="component" value="Unassembled WGS sequence"/>
</dbReference>
<dbReference type="Pfam" id="PF01784">
    <property type="entry name" value="DUF34_NIF3"/>
    <property type="match status" value="1"/>
</dbReference>
<gene>
    <name evidence="6" type="ORF">MRX98_08455</name>
</gene>
<keyword evidence="4 5" id="KW-0479">Metal-binding</keyword>
<reference evidence="6" key="1">
    <citation type="submission" date="2022-04" db="EMBL/GenBank/DDBJ databases">
        <title>Desulfatitalea alkaliphila sp. nov., a novel anaerobic sulfate-reducing bacterium isolated from terrestrial mud volcano, Taman Peninsula, Russia.</title>
        <authorList>
            <person name="Khomyakova M.A."/>
            <person name="Merkel A.Y."/>
            <person name="Slobodkin A.I."/>
        </authorList>
    </citation>
    <scope>NUCLEOTIDE SEQUENCE</scope>
    <source>
        <strain evidence="6">M08but</strain>
    </source>
</reference>
<dbReference type="GO" id="GO:0005737">
    <property type="term" value="C:cytoplasm"/>
    <property type="evidence" value="ECO:0007669"/>
    <property type="project" value="TreeGrafter"/>
</dbReference>
<evidence type="ECO:0000256" key="1">
    <source>
        <dbReference type="ARBA" id="ARBA00006964"/>
    </source>
</evidence>
<dbReference type="NCBIfam" id="TIGR00486">
    <property type="entry name" value="YbgI_SA1388"/>
    <property type="match status" value="1"/>
</dbReference>
<dbReference type="AlphaFoldDB" id="A0AA41R499"/>
<feature type="binding site" evidence="5">
    <location>
        <position position="111"/>
    </location>
    <ligand>
        <name>a divalent metal cation</name>
        <dbReference type="ChEBI" id="CHEBI:60240"/>
        <label>1</label>
    </ligand>
</feature>
<sequence>MAPDSPVETCVADLVKAMERIAPPHLAEEWDNCGLQIGSLRWPVGSVRVSLDPLLSVVQSAVRDGVDMLVTHHPLILRPLRTIDVESTIGRVIEAALQGRMALYCAHTNLDSAREGVNQVLARTLGLQQLVPMIPPAATNDGSAAGMGMGRIGRLEQPMTLGRLAEAVRQRLGLHQVRVAGDPDMMVQQAAVCSGSGSGLLAAFFETGAEVFISGDLRYHDARDVEAAGRGLIDVGHFASEHLIVEPLAAQLRQLMSDAGRAVRIDACALEQDPFYSQG</sequence>
<feature type="binding site" evidence="5">
    <location>
        <position position="72"/>
    </location>
    <ligand>
        <name>a divalent metal cation</name>
        <dbReference type="ChEBI" id="CHEBI:60240"/>
        <label>1</label>
    </ligand>
</feature>
<dbReference type="EMBL" id="JALJRB010000007">
    <property type="protein sequence ID" value="MCJ8500600.1"/>
    <property type="molecule type" value="Genomic_DNA"/>
</dbReference>
<protein>
    <recommendedName>
        <fullName evidence="3">GTP cyclohydrolase 1 type 2 homolog</fullName>
    </recommendedName>
</protein>
<dbReference type="InterPro" id="IPR002678">
    <property type="entry name" value="DUF34/NIF3"/>
</dbReference>
<evidence type="ECO:0000256" key="2">
    <source>
        <dbReference type="ARBA" id="ARBA00011643"/>
    </source>
</evidence>
<organism evidence="6 7">
    <name type="scientific">Desulfatitalea alkaliphila</name>
    <dbReference type="NCBI Taxonomy" id="2929485"/>
    <lineage>
        <taxon>Bacteria</taxon>
        <taxon>Pseudomonadati</taxon>
        <taxon>Thermodesulfobacteriota</taxon>
        <taxon>Desulfobacteria</taxon>
        <taxon>Desulfobacterales</taxon>
        <taxon>Desulfosarcinaceae</taxon>
        <taxon>Desulfatitalea</taxon>
    </lineage>
</organism>
<comment type="caution">
    <text evidence="6">The sequence shown here is derived from an EMBL/GenBank/DDBJ whole genome shotgun (WGS) entry which is preliminary data.</text>
</comment>
<dbReference type="FunFam" id="3.40.1390.30:FF:000001">
    <property type="entry name" value="GTP cyclohydrolase 1 type 2"/>
    <property type="match status" value="1"/>
</dbReference>
<evidence type="ECO:0000256" key="5">
    <source>
        <dbReference type="PIRSR" id="PIRSR602678-1"/>
    </source>
</evidence>
<feature type="binding site" evidence="5">
    <location>
        <position position="237"/>
    </location>
    <ligand>
        <name>a divalent metal cation</name>
        <dbReference type="ChEBI" id="CHEBI:60240"/>
        <label>1</label>
    </ligand>
</feature>
<name>A0AA41R499_9BACT</name>
<keyword evidence="7" id="KW-1185">Reference proteome</keyword>
<evidence type="ECO:0000256" key="4">
    <source>
        <dbReference type="ARBA" id="ARBA00022723"/>
    </source>
</evidence>
<comment type="similarity">
    <text evidence="1">Belongs to the GTP cyclohydrolase I type 2/NIF3 family.</text>
</comment>
<dbReference type="PANTHER" id="PTHR13799:SF14">
    <property type="entry name" value="GTP CYCLOHYDROLASE 1 TYPE 2 HOMOLOG"/>
    <property type="match status" value="1"/>
</dbReference>
<dbReference type="InterPro" id="IPR036069">
    <property type="entry name" value="DUF34/NIF3_sf"/>
</dbReference>
<dbReference type="RefSeq" id="WP_246905457.1">
    <property type="nucleotide sequence ID" value="NZ_JALJRB010000007.1"/>
</dbReference>
<accession>A0AA41R499</accession>
<proteinExistence type="inferred from homology"/>
<evidence type="ECO:0000256" key="3">
    <source>
        <dbReference type="ARBA" id="ARBA00022112"/>
    </source>
</evidence>
<feature type="binding site" evidence="5">
    <location>
        <position position="241"/>
    </location>
    <ligand>
        <name>a divalent metal cation</name>
        <dbReference type="ChEBI" id="CHEBI:60240"/>
        <label>1</label>
    </ligand>
</feature>
<evidence type="ECO:0000313" key="6">
    <source>
        <dbReference type="EMBL" id="MCJ8500600.1"/>
    </source>
</evidence>
<evidence type="ECO:0000313" key="7">
    <source>
        <dbReference type="Proteomes" id="UP001165427"/>
    </source>
</evidence>
<dbReference type="Gene3D" id="3.40.1390.30">
    <property type="entry name" value="NIF3 (NGG1p interacting factor 3)-like"/>
    <property type="match status" value="2"/>
</dbReference>
<feature type="binding site" evidence="5">
    <location>
        <position position="73"/>
    </location>
    <ligand>
        <name>a divalent metal cation</name>
        <dbReference type="ChEBI" id="CHEBI:60240"/>
        <label>1</label>
    </ligand>
</feature>
<dbReference type="SUPFAM" id="SSF102705">
    <property type="entry name" value="NIF3 (NGG1p interacting factor 3)-like"/>
    <property type="match status" value="1"/>
</dbReference>
<dbReference type="PANTHER" id="PTHR13799">
    <property type="entry name" value="NGG1 INTERACTING FACTOR 3"/>
    <property type="match status" value="1"/>
</dbReference>
<dbReference type="GO" id="GO:0046872">
    <property type="term" value="F:metal ion binding"/>
    <property type="evidence" value="ECO:0007669"/>
    <property type="project" value="UniProtKB-KW"/>
</dbReference>